<dbReference type="Proteomes" id="UP001140562">
    <property type="component" value="Unassembled WGS sequence"/>
</dbReference>
<reference evidence="1" key="1">
    <citation type="submission" date="2022-10" db="EMBL/GenBank/DDBJ databases">
        <title>Tapping the CABI collections for fungal endophytes: first genome assemblies for Collariella, Neodidymelliopsis, Ascochyta clinopodiicola, Didymella pomorum, Didymosphaeria variabile, Neocosmospora piperis and Neocucurbitaria cava.</title>
        <authorList>
            <person name="Hill R."/>
        </authorList>
    </citation>
    <scope>NUCLEOTIDE SEQUENCE</scope>
    <source>
        <strain evidence="1">IMI 360193</strain>
    </source>
</reference>
<evidence type="ECO:0000313" key="2">
    <source>
        <dbReference type="Proteomes" id="UP001140562"/>
    </source>
</evidence>
<protein>
    <recommendedName>
        <fullName evidence="3">AB hydrolase-1 domain-containing protein</fullName>
    </recommendedName>
</protein>
<dbReference type="Gene3D" id="3.40.50.1820">
    <property type="entry name" value="alpha/beta hydrolase"/>
    <property type="match status" value="1"/>
</dbReference>
<dbReference type="InterPro" id="IPR029058">
    <property type="entry name" value="AB_hydrolase_fold"/>
</dbReference>
<dbReference type="SUPFAM" id="SSF53474">
    <property type="entry name" value="alpha/beta-Hydrolases"/>
    <property type="match status" value="1"/>
</dbReference>
<name>A0A9W9BX28_9PLEO</name>
<keyword evidence="2" id="KW-1185">Reference proteome</keyword>
<dbReference type="OrthoDB" id="425534at2759"/>
<evidence type="ECO:0000313" key="1">
    <source>
        <dbReference type="EMBL" id="KAJ4332948.1"/>
    </source>
</evidence>
<dbReference type="EMBL" id="JAPEUV010000105">
    <property type="protein sequence ID" value="KAJ4332948.1"/>
    <property type="molecule type" value="Genomic_DNA"/>
</dbReference>
<proteinExistence type="predicted"/>
<evidence type="ECO:0008006" key="3">
    <source>
        <dbReference type="Google" id="ProtNLM"/>
    </source>
</evidence>
<accession>A0A9W9BX28</accession>
<comment type="caution">
    <text evidence="1">The sequence shown here is derived from an EMBL/GenBank/DDBJ whole genome shotgun (WGS) entry which is preliminary data.</text>
</comment>
<organism evidence="1 2">
    <name type="scientific">Didymella glomerata</name>
    <dbReference type="NCBI Taxonomy" id="749621"/>
    <lineage>
        <taxon>Eukaryota</taxon>
        <taxon>Fungi</taxon>
        <taxon>Dikarya</taxon>
        <taxon>Ascomycota</taxon>
        <taxon>Pezizomycotina</taxon>
        <taxon>Dothideomycetes</taxon>
        <taxon>Pleosporomycetidae</taxon>
        <taxon>Pleosporales</taxon>
        <taxon>Pleosporineae</taxon>
        <taxon>Didymellaceae</taxon>
        <taxon>Didymella</taxon>
    </lineage>
</organism>
<dbReference type="AlphaFoldDB" id="A0A9W9BX28"/>
<gene>
    <name evidence="1" type="ORF">N0V87_007998</name>
</gene>
<sequence>MKHAAPVQPPLGDMIFNPGGPGGSGVGMVLGYERWRPILGQRYGLIGMDPRSVNNSGPNVDHLIDKAALHNEYAAEMSFKYHSNSPGAVKKTRGENPDEAKLKFFGVSYGSILGTTFAQLFPNRVRRMITDGVMDPSDYYDGACTKSVTQGDDAVHAFACQCFDARIKCAFFTDDSSPEAILQRLDTILQDLGDQLIGVSDLCSFDFLDVVNHMDLLSLIMLST</sequence>